<evidence type="ECO:0000313" key="3">
    <source>
        <dbReference type="Proteomes" id="UP000606786"/>
    </source>
</evidence>
<dbReference type="EMBL" id="CAJHJT010000023">
    <property type="protein sequence ID" value="CAD7001635.1"/>
    <property type="molecule type" value="Genomic_DNA"/>
</dbReference>
<feature type="region of interest" description="Disordered" evidence="1">
    <location>
        <begin position="91"/>
        <end position="113"/>
    </location>
</feature>
<keyword evidence="3" id="KW-1185">Reference proteome</keyword>
<evidence type="ECO:0000256" key="1">
    <source>
        <dbReference type="SAM" id="MobiDB-lite"/>
    </source>
</evidence>
<name>A0A811UUI0_CERCA</name>
<sequence length="113" mass="13205">MEDRYPEERVIENRVQVEGLDIFDSNRRVTRSVARALNNQVVGKVEEFFNMSEDGSREKSSMPHELPGSSKFFNSRSEFCVYRRRGIEPLDGYDGTTERYDGRIHERGPLSER</sequence>
<evidence type="ECO:0000313" key="2">
    <source>
        <dbReference type="EMBL" id="CAD7001635.1"/>
    </source>
</evidence>
<organism evidence="2 3">
    <name type="scientific">Ceratitis capitata</name>
    <name type="common">Mediterranean fruit fly</name>
    <name type="synonym">Tephritis capitata</name>
    <dbReference type="NCBI Taxonomy" id="7213"/>
    <lineage>
        <taxon>Eukaryota</taxon>
        <taxon>Metazoa</taxon>
        <taxon>Ecdysozoa</taxon>
        <taxon>Arthropoda</taxon>
        <taxon>Hexapoda</taxon>
        <taxon>Insecta</taxon>
        <taxon>Pterygota</taxon>
        <taxon>Neoptera</taxon>
        <taxon>Endopterygota</taxon>
        <taxon>Diptera</taxon>
        <taxon>Brachycera</taxon>
        <taxon>Muscomorpha</taxon>
        <taxon>Tephritoidea</taxon>
        <taxon>Tephritidae</taxon>
        <taxon>Ceratitis</taxon>
        <taxon>Ceratitis</taxon>
    </lineage>
</organism>
<gene>
    <name evidence="2" type="ORF">CCAP1982_LOCUS10129</name>
</gene>
<feature type="compositionally biased region" description="Basic and acidic residues" evidence="1">
    <location>
        <begin position="96"/>
        <end position="113"/>
    </location>
</feature>
<protein>
    <submittedName>
        <fullName evidence="2">(Mediterranean fruit fly) hypothetical protein</fullName>
    </submittedName>
</protein>
<reference evidence="2" key="1">
    <citation type="submission" date="2020-11" db="EMBL/GenBank/DDBJ databases">
        <authorList>
            <person name="Whitehead M."/>
        </authorList>
    </citation>
    <scope>NUCLEOTIDE SEQUENCE</scope>
    <source>
        <strain evidence="2">EGII</strain>
    </source>
</reference>
<accession>A0A811UUI0</accession>
<comment type="caution">
    <text evidence="2">The sequence shown here is derived from an EMBL/GenBank/DDBJ whole genome shotgun (WGS) entry which is preliminary data.</text>
</comment>
<dbReference type="Proteomes" id="UP000606786">
    <property type="component" value="Unassembled WGS sequence"/>
</dbReference>
<proteinExistence type="predicted"/>
<dbReference type="AlphaFoldDB" id="A0A811UUI0"/>